<evidence type="ECO:0000313" key="2">
    <source>
        <dbReference type="EMBL" id="SSW95396.1"/>
    </source>
</evidence>
<keyword evidence="2" id="KW-0808">Transferase</keyword>
<dbReference type="GO" id="GO:0016740">
    <property type="term" value="F:transferase activity"/>
    <property type="evidence" value="ECO:0007669"/>
    <property type="project" value="UniProtKB-KW"/>
</dbReference>
<reference evidence="2" key="1">
    <citation type="submission" date="2018-04" db="EMBL/GenBank/DDBJ databases">
        <authorList>
            <person name="Go L.Y."/>
            <person name="Mitchell J.A."/>
        </authorList>
    </citation>
    <scope>NUCLEOTIDE SEQUENCE</scope>
    <source>
        <strain evidence="2">ARTV</strain>
    </source>
</reference>
<accession>A0A3B0MLW3</accession>
<gene>
    <name evidence="2" type="primary">mtlF</name>
    <name evidence="2" type="ORF">ARTV_1254</name>
</gene>
<dbReference type="PANTHER" id="PTHR30185">
    <property type="entry name" value="CRYPTIC BETA-GLUCOSIDE BGL OPERON ANTITERMINATOR"/>
    <property type="match status" value="1"/>
</dbReference>
<dbReference type="PANTHER" id="PTHR30185:SF13">
    <property type="entry name" value="LICABCH OPERON REGULATOR-RELATED"/>
    <property type="match status" value="1"/>
</dbReference>
<name>A0A3B0MLW3_9GAMM</name>
<evidence type="ECO:0000259" key="1">
    <source>
        <dbReference type="PROSITE" id="PS51094"/>
    </source>
</evidence>
<dbReference type="Pfam" id="PF00359">
    <property type="entry name" value="PTS_EIIA_2"/>
    <property type="match status" value="1"/>
</dbReference>
<feature type="domain" description="PTS EIIA type-2" evidence="1">
    <location>
        <begin position="1"/>
        <end position="115"/>
    </location>
</feature>
<dbReference type="InterPro" id="IPR016152">
    <property type="entry name" value="PTrfase/Anion_transptr"/>
</dbReference>
<dbReference type="AlphaFoldDB" id="A0A3B0MLW3"/>
<dbReference type="InterPro" id="IPR050661">
    <property type="entry name" value="BglG_antiterminators"/>
</dbReference>
<dbReference type="PROSITE" id="PS51094">
    <property type="entry name" value="PTS_EIIA_TYPE_2"/>
    <property type="match status" value="1"/>
</dbReference>
<dbReference type="InterPro" id="IPR002178">
    <property type="entry name" value="PTS_EIIA_type-2_dom"/>
</dbReference>
<sequence length="120" mass="13420">MQADGYVTSDFYPSLLERESIVSTLLGEGIALPHSLGLLANKTVVVRIISPQGIEWNAETKEVANVIFLLAISKADYEEAIVIYELFVTFVKEKATKRLINSRNFNDFQVIAKDSLSRIN</sequence>
<protein>
    <submittedName>
        <fullName evidence="2">Mannitol-specific phosphotransferase enzyme IIA component</fullName>
        <ecNumber evidence="2">2.7.1.-</ecNumber>
    </submittedName>
</protein>
<organism evidence="2">
    <name type="scientific">Arsenophonus endosymbiont of Trialeurodes vaporariorum</name>
    <dbReference type="NCBI Taxonomy" id="235567"/>
    <lineage>
        <taxon>Bacteria</taxon>
        <taxon>Pseudomonadati</taxon>
        <taxon>Pseudomonadota</taxon>
        <taxon>Gammaproteobacteria</taxon>
        <taxon>Enterobacterales</taxon>
        <taxon>Morganellaceae</taxon>
        <taxon>Arsenophonus</taxon>
    </lineage>
</organism>
<dbReference type="EMBL" id="UFQR01000004">
    <property type="protein sequence ID" value="SSW95396.1"/>
    <property type="molecule type" value="Genomic_DNA"/>
</dbReference>
<dbReference type="SUPFAM" id="SSF55804">
    <property type="entry name" value="Phoshotransferase/anion transport protein"/>
    <property type="match status" value="1"/>
</dbReference>
<proteinExistence type="predicted"/>
<dbReference type="EC" id="2.7.1.-" evidence="2"/>
<dbReference type="Gene3D" id="3.40.930.10">
    <property type="entry name" value="Mannitol-specific EII, Chain A"/>
    <property type="match status" value="1"/>
</dbReference>